<protein>
    <submittedName>
        <fullName evidence="7">RsmB/NOP family class I SAM-dependent RNA methyltransferase</fullName>
    </submittedName>
</protein>
<dbReference type="PROSITE" id="PS51686">
    <property type="entry name" value="SAM_MT_RSMB_NOP"/>
    <property type="match status" value="1"/>
</dbReference>
<dbReference type="GO" id="GO:0008168">
    <property type="term" value="F:methyltransferase activity"/>
    <property type="evidence" value="ECO:0007669"/>
    <property type="project" value="UniProtKB-KW"/>
</dbReference>
<comment type="caution">
    <text evidence="7">The sequence shown here is derived from an EMBL/GenBank/DDBJ whole genome shotgun (WGS) entry which is preliminary data.</text>
</comment>
<name>A0ABS6BFH2_9SPHN</name>
<organism evidence="7 8">
    <name type="scientific">Sphingomonas quercus</name>
    <dbReference type="NCBI Taxonomy" id="2842451"/>
    <lineage>
        <taxon>Bacteria</taxon>
        <taxon>Pseudomonadati</taxon>
        <taxon>Pseudomonadota</taxon>
        <taxon>Alphaproteobacteria</taxon>
        <taxon>Sphingomonadales</taxon>
        <taxon>Sphingomonadaceae</taxon>
        <taxon>Sphingomonas</taxon>
    </lineage>
</organism>
<evidence type="ECO:0000256" key="1">
    <source>
        <dbReference type="ARBA" id="ARBA00022603"/>
    </source>
</evidence>
<evidence type="ECO:0000313" key="8">
    <source>
        <dbReference type="Proteomes" id="UP000776276"/>
    </source>
</evidence>
<proteinExistence type="inferred from homology"/>
<keyword evidence="4 5" id="KW-0694">RNA-binding</keyword>
<feature type="binding site" evidence="5">
    <location>
        <position position="234"/>
    </location>
    <ligand>
        <name>S-adenosyl-L-methionine</name>
        <dbReference type="ChEBI" id="CHEBI:59789"/>
    </ligand>
</feature>
<feature type="binding site" evidence="5">
    <location>
        <position position="282"/>
    </location>
    <ligand>
        <name>S-adenosyl-L-methionine</name>
        <dbReference type="ChEBI" id="CHEBI:59789"/>
    </ligand>
</feature>
<dbReference type="InterPro" id="IPR049560">
    <property type="entry name" value="MeTrfase_RsmB-F_NOP2_cat"/>
</dbReference>
<dbReference type="InterPro" id="IPR001678">
    <property type="entry name" value="MeTrfase_RsmB-F_NOP2_dom"/>
</dbReference>
<dbReference type="Pfam" id="PF01189">
    <property type="entry name" value="Methyltr_RsmB-F"/>
    <property type="match status" value="1"/>
</dbReference>
<dbReference type="GO" id="GO:0032259">
    <property type="term" value="P:methylation"/>
    <property type="evidence" value="ECO:0007669"/>
    <property type="project" value="UniProtKB-KW"/>
</dbReference>
<dbReference type="EMBL" id="JAHKRT010000001">
    <property type="protein sequence ID" value="MBU3076586.1"/>
    <property type="molecule type" value="Genomic_DNA"/>
</dbReference>
<sequence length="389" mass="40442">MTPQARAQAAIEILDAVIAAARDAGPAADTLVQRYFKARRYAGAKDRRAVRDLVYAAIRRAGERPESGRAALAGLAEDDPAVAALFDGAPHGPAPLSPGEPRAPAGVAPKWLAARLAATLGAGDLAALLERAPLDLRVNTLKATRSQMRAAFPDAFDTPHAPDGLRFPEPFAVEASAPFLAGQVEVQDEGSQLLSLACGAAPGMTVVDLCAGAGGKTLALAAMMAGKGRIIACDADRARLARLAPRAERAGVSIIETRLLDGGREAEALADLAGAADIVLVDAPCSGTGTWRRNPEARWRLTAERLTRLTTLQARLLAVAARLVRPGGALVYGVCSLLPEEGPAIAAGLDWPADEVEIGAGTPAPPGIRLTPSRDGTDGFFFARMRRPC</sequence>
<keyword evidence="3 5" id="KW-0949">S-adenosyl-L-methionine</keyword>
<feature type="active site" description="Nucleophile" evidence="5">
    <location>
        <position position="335"/>
    </location>
</feature>
<evidence type="ECO:0000313" key="7">
    <source>
        <dbReference type="EMBL" id="MBU3076586.1"/>
    </source>
</evidence>
<dbReference type="RefSeq" id="WP_216319033.1">
    <property type="nucleotide sequence ID" value="NZ_JAHKRT010000001.1"/>
</dbReference>
<accession>A0ABS6BFH2</accession>
<evidence type="ECO:0000256" key="2">
    <source>
        <dbReference type="ARBA" id="ARBA00022679"/>
    </source>
</evidence>
<keyword evidence="1 5" id="KW-0489">Methyltransferase</keyword>
<keyword evidence="2 5" id="KW-0808">Transferase</keyword>
<evidence type="ECO:0000256" key="3">
    <source>
        <dbReference type="ARBA" id="ARBA00022691"/>
    </source>
</evidence>
<dbReference type="PANTHER" id="PTHR22807:SF53">
    <property type="entry name" value="RIBOSOMAL RNA SMALL SUBUNIT METHYLTRANSFERASE B-RELATED"/>
    <property type="match status" value="1"/>
</dbReference>
<dbReference type="Proteomes" id="UP000776276">
    <property type="component" value="Unassembled WGS sequence"/>
</dbReference>
<feature type="domain" description="SAM-dependent MTase RsmB/NOP-type" evidence="6">
    <location>
        <begin position="124"/>
        <end position="388"/>
    </location>
</feature>
<reference evidence="7 8" key="1">
    <citation type="submission" date="2021-06" db="EMBL/GenBank/DDBJ databases">
        <title>Sphingomonas sp. XMGL2, whole genome shotgun sequencing project.</title>
        <authorList>
            <person name="Zhao G."/>
            <person name="Shen L."/>
        </authorList>
    </citation>
    <scope>NUCLEOTIDE SEQUENCE [LARGE SCALE GENOMIC DNA]</scope>
    <source>
        <strain evidence="7 8">XMGL2</strain>
    </source>
</reference>
<feature type="binding site" evidence="5">
    <location>
        <position position="261"/>
    </location>
    <ligand>
        <name>S-adenosyl-L-methionine</name>
        <dbReference type="ChEBI" id="CHEBI:59789"/>
    </ligand>
</feature>
<comment type="similarity">
    <text evidence="5">Belongs to the class I-like SAM-binding methyltransferase superfamily. RsmB/NOP family.</text>
</comment>
<gene>
    <name evidence="7" type="ORF">KOF26_01805</name>
</gene>
<evidence type="ECO:0000256" key="5">
    <source>
        <dbReference type="PROSITE-ProRule" id="PRU01023"/>
    </source>
</evidence>
<evidence type="ECO:0000256" key="4">
    <source>
        <dbReference type="ARBA" id="ARBA00022884"/>
    </source>
</evidence>
<evidence type="ECO:0000259" key="6">
    <source>
        <dbReference type="PROSITE" id="PS51686"/>
    </source>
</evidence>
<comment type="caution">
    <text evidence="5">Lacks conserved residue(s) required for the propagation of feature annotation.</text>
</comment>
<dbReference type="InterPro" id="IPR023267">
    <property type="entry name" value="RCMT"/>
</dbReference>
<dbReference type="PANTHER" id="PTHR22807">
    <property type="entry name" value="NOP2 YEAST -RELATED NOL1/NOP2/FMU SUN DOMAIN-CONTAINING"/>
    <property type="match status" value="1"/>
</dbReference>
<keyword evidence="8" id="KW-1185">Reference proteome</keyword>
<dbReference type="CDD" id="cd02440">
    <property type="entry name" value="AdoMet_MTases"/>
    <property type="match status" value="1"/>
</dbReference>